<comment type="similarity">
    <text evidence="1 2">Belongs to the DTD family.</text>
</comment>
<name>A0A1F7JCI0_9BACT</name>
<dbReference type="GO" id="GO:0005737">
    <property type="term" value="C:cytoplasm"/>
    <property type="evidence" value="ECO:0007669"/>
    <property type="project" value="UniProtKB-SubCell"/>
</dbReference>
<dbReference type="Gene3D" id="3.50.80.10">
    <property type="entry name" value="D-tyrosyl-tRNA(Tyr) deacylase"/>
    <property type="match status" value="1"/>
</dbReference>
<evidence type="ECO:0000313" key="4">
    <source>
        <dbReference type="Proteomes" id="UP000177418"/>
    </source>
</evidence>
<dbReference type="SUPFAM" id="SSF69500">
    <property type="entry name" value="DTD-like"/>
    <property type="match status" value="1"/>
</dbReference>
<dbReference type="HAMAP" id="MF_00518">
    <property type="entry name" value="Deacylase_Dtd"/>
    <property type="match status" value="1"/>
</dbReference>
<dbReference type="PANTHER" id="PTHR10472">
    <property type="entry name" value="D-TYROSYL-TRNA TYR DEACYLASE"/>
    <property type="match status" value="1"/>
</dbReference>
<dbReference type="Pfam" id="PF02580">
    <property type="entry name" value="Tyr_Deacylase"/>
    <property type="match status" value="1"/>
</dbReference>
<dbReference type="GO" id="GO:0106026">
    <property type="term" value="F:Gly-tRNA(Ala) deacylase activity"/>
    <property type="evidence" value="ECO:0007669"/>
    <property type="project" value="UniProtKB-UniRule"/>
</dbReference>
<evidence type="ECO:0000256" key="2">
    <source>
        <dbReference type="HAMAP-Rule" id="MF_00518"/>
    </source>
</evidence>
<proteinExistence type="inferred from homology"/>
<reference evidence="3 4" key="1">
    <citation type="journal article" date="2016" name="Nat. Commun.">
        <title>Thousands of microbial genomes shed light on interconnected biogeochemical processes in an aquifer system.</title>
        <authorList>
            <person name="Anantharaman K."/>
            <person name="Brown C.T."/>
            <person name="Hug L.A."/>
            <person name="Sharon I."/>
            <person name="Castelle C.J."/>
            <person name="Probst A.J."/>
            <person name="Thomas B.C."/>
            <person name="Singh A."/>
            <person name="Wilkins M.J."/>
            <person name="Karaoz U."/>
            <person name="Brodie E.L."/>
            <person name="Williams K.H."/>
            <person name="Hubbard S.S."/>
            <person name="Banfield J.F."/>
        </authorList>
    </citation>
    <scope>NUCLEOTIDE SEQUENCE [LARGE SCALE GENOMIC DNA]</scope>
</reference>
<comment type="catalytic activity">
    <reaction evidence="2">
        <text>a D-aminoacyl-tRNA + H2O = a tRNA + a D-alpha-amino acid + H(+)</text>
        <dbReference type="Rhea" id="RHEA:13953"/>
        <dbReference type="Rhea" id="RHEA-COMP:10123"/>
        <dbReference type="Rhea" id="RHEA-COMP:10124"/>
        <dbReference type="ChEBI" id="CHEBI:15377"/>
        <dbReference type="ChEBI" id="CHEBI:15378"/>
        <dbReference type="ChEBI" id="CHEBI:59871"/>
        <dbReference type="ChEBI" id="CHEBI:78442"/>
        <dbReference type="ChEBI" id="CHEBI:79333"/>
        <dbReference type="EC" id="3.1.1.96"/>
    </reaction>
</comment>
<evidence type="ECO:0000313" key="3">
    <source>
        <dbReference type="EMBL" id="OGK53285.1"/>
    </source>
</evidence>
<comment type="subcellular location">
    <subcellularLocation>
        <location evidence="2">Cytoplasm</location>
    </subcellularLocation>
</comment>
<dbReference type="GO" id="GO:0043908">
    <property type="term" value="F:Ser(Gly)-tRNA(Ala) hydrolase activity"/>
    <property type="evidence" value="ECO:0007669"/>
    <property type="project" value="UniProtKB-UniRule"/>
</dbReference>
<comment type="domain">
    <text evidence="2">A Gly-cisPro motif from one monomer fits into the active site of the other monomer to allow specific chiral rejection of L-amino acids.</text>
</comment>
<dbReference type="AlphaFoldDB" id="A0A1F7JCI0"/>
<dbReference type="EMBL" id="MGAV01000021">
    <property type="protein sequence ID" value="OGK53285.1"/>
    <property type="molecule type" value="Genomic_DNA"/>
</dbReference>
<dbReference type="GO" id="GO:0000049">
    <property type="term" value="F:tRNA binding"/>
    <property type="evidence" value="ECO:0007669"/>
    <property type="project" value="UniProtKB-UniRule"/>
</dbReference>
<comment type="subunit">
    <text evidence="2">Homodimer.</text>
</comment>
<dbReference type="FunFam" id="3.50.80.10:FF:000001">
    <property type="entry name" value="D-aminoacyl-tRNA deacylase"/>
    <property type="match status" value="1"/>
</dbReference>
<comment type="catalytic activity">
    <reaction evidence="2">
        <text>glycyl-tRNA(Ala) + H2O = tRNA(Ala) + glycine + H(+)</text>
        <dbReference type="Rhea" id="RHEA:53744"/>
        <dbReference type="Rhea" id="RHEA-COMP:9657"/>
        <dbReference type="Rhea" id="RHEA-COMP:13640"/>
        <dbReference type="ChEBI" id="CHEBI:15377"/>
        <dbReference type="ChEBI" id="CHEBI:15378"/>
        <dbReference type="ChEBI" id="CHEBI:57305"/>
        <dbReference type="ChEBI" id="CHEBI:78442"/>
        <dbReference type="ChEBI" id="CHEBI:78522"/>
    </reaction>
</comment>
<dbReference type="GO" id="GO:0051500">
    <property type="term" value="F:D-tyrosyl-tRNA(Tyr) deacylase activity"/>
    <property type="evidence" value="ECO:0007669"/>
    <property type="project" value="TreeGrafter"/>
</dbReference>
<keyword evidence="2" id="KW-0820">tRNA-binding</keyword>
<dbReference type="InterPro" id="IPR003732">
    <property type="entry name" value="Daa-tRNA_deacyls_DTD"/>
</dbReference>
<dbReference type="GO" id="GO:0019478">
    <property type="term" value="P:D-amino acid catabolic process"/>
    <property type="evidence" value="ECO:0007669"/>
    <property type="project" value="UniProtKB-UniRule"/>
</dbReference>
<keyword evidence="2" id="KW-0694">RNA-binding</keyword>
<keyword evidence="2" id="KW-0378">Hydrolase</keyword>
<protein>
    <recommendedName>
        <fullName evidence="2">D-aminoacyl-tRNA deacylase</fullName>
        <shortName evidence="2">DTD</shortName>
        <ecNumber evidence="2">3.1.1.96</ecNumber>
    </recommendedName>
    <alternativeName>
        <fullName evidence="2">Gly-tRNA(Ala) deacylase</fullName>
        <ecNumber evidence="2">3.1.1.-</ecNumber>
    </alternativeName>
</protein>
<dbReference type="Proteomes" id="UP000177418">
    <property type="component" value="Unassembled WGS sequence"/>
</dbReference>
<feature type="short sequence motif" description="Gly-cisPro motif, important for rejection of L-amino acids" evidence="2">
    <location>
        <begin position="137"/>
        <end position="138"/>
    </location>
</feature>
<sequence>MISVIQRVSSASILINGDLYSSINQGLLILLGICSDDDELVIRKNAEKIAYLRIFADKKNKMNLSVKDVKGEILVVSQFTLCADTKKGNRPSFISAMEPKKAEEFYELFISEFKDHQIPVKSGVFGAMMDVELVNDGPVTIII</sequence>
<dbReference type="NCBIfam" id="TIGR00256">
    <property type="entry name" value="D-aminoacyl-tRNA deacylase"/>
    <property type="match status" value="1"/>
</dbReference>
<gene>
    <name evidence="2" type="primary">dtd</name>
    <name evidence="3" type="ORF">A3H78_03190</name>
</gene>
<dbReference type="EC" id="3.1.1.96" evidence="2"/>
<keyword evidence="2" id="KW-0963">Cytoplasm</keyword>
<comment type="function">
    <text evidence="2">An aminoacyl-tRNA editing enzyme that deacylates mischarged D-aminoacyl-tRNAs. Also deacylates mischarged glycyl-tRNA(Ala), protecting cells against glycine mischarging by AlaRS. Acts via tRNA-based rather than protein-based catalysis; rejects L-amino acids rather than detecting D-amino acids in the active site. By recycling D-aminoacyl-tRNA to D-amino acids and free tRNA molecules, this enzyme counteracts the toxicity associated with the formation of D-aminoacyl-tRNA entities in vivo and helps enforce protein L-homochirality.</text>
</comment>
<dbReference type="PANTHER" id="PTHR10472:SF5">
    <property type="entry name" value="D-AMINOACYL-TRNA DEACYLASE 1"/>
    <property type="match status" value="1"/>
</dbReference>
<organism evidence="3 4">
    <name type="scientific">Candidatus Roizmanbacteria bacterium RIFCSPLOWO2_02_FULL_36_11</name>
    <dbReference type="NCBI Taxonomy" id="1802071"/>
    <lineage>
        <taxon>Bacteria</taxon>
        <taxon>Candidatus Roizmaniibacteriota</taxon>
    </lineage>
</organism>
<comment type="caution">
    <text evidence="3">The sequence shown here is derived from an EMBL/GenBank/DDBJ whole genome shotgun (WGS) entry which is preliminary data.</text>
</comment>
<dbReference type="EC" id="3.1.1.-" evidence="2"/>
<evidence type="ECO:0000256" key="1">
    <source>
        <dbReference type="ARBA" id="ARBA00009673"/>
    </source>
</evidence>
<accession>A0A1F7JCI0</accession>
<dbReference type="InterPro" id="IPR023509">
    <property type="entry name" value="DTD-like_sf"/>
</dbReference>